<feature type="transmembrane region" description="Helical" evidence="2">
    <location>
        <begin position="50"/>
        <end position="68"/>
    </location>
</feature>
<sequence length="179" mass="19691">MRYPVIEVLTACLFILCFEILGLSEELIKALILTSFLIVITYIDYDHQLILDKILIWLAGVGVVINFYTHSLSALDMAVASLVGGGILLIIALASRGGMGGGDIKFAAALGLWFGLKITLLTLFFSFLLGGLGGILVLLFKLKSRKDLIPFGPFIAIAAYISMLYGNMIIDWYVKMYMR</sequence>
<evidence type="ECO:0000259" key="3">
    <source>
        <dbReference type="Pfam" id="PF01478"/>
    </source>
</evidence>
<feature type="domain" description="Prepilin type IV endopeptidase peptidase" evidence="3">
    <location>
        <begin position="31"/>
        <end position="134"/>
    </location>
</feature>
<evidence type="ECO:0000256" key="1">
    <source>
        <dbReference type="ARBA" id="ARBA00005801"/>
    </source>
</evidence>
<name>A0A644YMI7_9ZZZZ</name>
<dbReference type="Gene3D" id="1.20.120.1220">
    <property type="match status" value="1"/>
</dbReference>
<keyword evidence="2" id="KW-1133">Transmembrane helix</keyword>
<dbReference type="AlphaFoldDB" id="A0A644YMI7"/>
<reference evidence="4" key="1">
    <citation type="submission" date="2019-08" db="EMBL/GenBank/DDBJ databases">
        <authorList>
            <person name="Kucharzyk K."/>
            <person name="Murdoch R.W."/>
            <person name="Higgins S."/>
            <person name="Loffler F."/>
        </authorList>
    </citation>
    <scope>NUCLEOTIDE SEQUENCE</scope>
</reference>
<dbReference type="GO" id="GO:0005886">
    <property type="term" value="C:plasma membrane"/>
    <property type="evidence" value="ECO:0007669"/>
    <property type="project" value="TreeGrafter"/>
</dbReference>
<keyword evidence="2" id="KW-0812">Transmembrane</keyword>
<accession>A0A644YMI7</accession>
<comment type="similarity">
    <text evidence="1">Belongs to the peptidase A24 family.</text>
</comment>
<gene>
    <name evidence="4" type="primary">comC_8</name>
    <name evidence="4" type="ORF">SDC9_76256</name>
</gene>
<dbReference type="Pfam" id="PF01478">
    <property type="entry name" value="Peptidase_A24"/>
    <property type="match status" value="1"/>
</dbReference>
<feature type="transmembrane region" description="Helical" evidence="2">
    <location>
        <begin position="106"/>
        <end position="139"/>
    </location>
</feature>
<feature type="transmembrane region" description="Helical" evidence="2">
    <location>
        <begin position="151"/>
        <end position="174"/>
    </location>
</feature>
<feature type="transmembrane region" description="Helical" evidence="2">
    <location>
        <begin position="27"/>
        <end position="43"/>
    </location>
</feature>
<protein>
    <submittedName>
        <fullName evidence="4">Type 4 prepilin-like proteins leader peptide-processing enzyme</fullName>
    </submittedName>
</protein>
<evidence type="ECO:0000313" key="4">
    <source>
        <dbReference type="EMBL" id="MPM29716.1"/>
    </source>
</evidence>
<organism evidence="4">
    <name type="scientific">bioreactor metagenome</name>
    <dbReference type="NCBI Taxonomy" id="1076179"/>
    <lineage>
        <taxon>unclassified sequences</taxon>
        <taxon>metagenomes</taxon>
        <taxon>ecological metagenomes</taxon>
    </lineage>
</organism>
<dbReference type="GO" id="GO:0006465">
    <property type="term" value="P:signal peptide processing"/>
    <property type="evidence" value="ECO:0007669"/>
    <property type="project" value="TreeGrafter"/>
</dbReference>
<dbReference type="GO" id="GO:0004190">
    <property type="term" value="F:aspartic-type endopeptidase activity"/>
    <property type="evidence" value="ECO:0007669"/>
    <property type="project" value="InterPro"/>
</dbReference>
<feature type="transmembrane region" description="Helical" evidence="2">
    <location>
        <begin position="74"/>
        <end position="94"/>
    </location>
</feature>
<dbReference type="InterPro" id="IPR000045">
    <property type="entry name" value="Prepilin_IV_endopep_pep"/>
</dbReference>
<proteinExistence type="inferred from homology"/>
<comment type="caution">
    <text evidence="4">The sequence shown here is derived from an EMBL/GenBank/DDBJ whole genome shotgun (WGS) entry which is preliminary data.</text>
</comment>
<keyword evidence="2" id="KW-0472">Membrane</keyword>
<dbReference type="PANTHER" id="PTHR30487">
    <property type="entry name" value="TYPE 4 PREPILIN-LIKE PROTEINS LEADER PEPTIDE-PROCESSING ENZYME"/>
    <property type="match status" value="1"/>
</dbReference>
<dbReference type="InterPro" id="IPR050882">
    <property type="entry name" value="Prepilin_peptidase/N-MTase"/>
</dbReference>
<dbReference type="EMBL" id="VSSQ01005588">
    <property type="protein sequence ID" value="MPM29716.1"/>
    <property type="molecule type" value="Genomic_DNA"/>
</dbReference>
<dbReference type="PANTHER" id="PTHR30487:SF0">
    <property type="entry name" value="PREPILIN LEADER PEPTIDASE_N-METHYLTRANSFERASE-RELATED"/>
    <property type="match status" value="1"/>
</dbReference>
<evidence type="ECO:0000256" key="2">
    <source>
        <dbReference type="SAM" id="Phobius"/>
    </source>
</evidence>